<dbReference type="PANTHER" id="PTHR43592">
    <property type="entry name" value="CAAX AMINO TERMINAL PROTEASE"/>
    <property type="match status" value="1"/>
</dbReference>
<evidence type="ECO:0000313" key="3">
    <source>
        <dbReference type="EMBL" id="MBF0636785.1"/>
    </source>
</evidence>
<feature type="transmembrane region" description="Helical" evidence="1">
    <location>
        <begin position="12"/>
        <end position="32"/>
    </location>
</feature>
<feature type="transmembrane region" description="Helical" evidence="1">
    <location>
        <begin position="103"/>
        <end position="123"/>
    </location>
</feature>
<dbReference type="Proteomes" id="UP000619838">
    <property type="component" value="Unassembled WGS sequence"/>
</dbReference>
<keyword evidence="3" id="KW-0482">Metalloprotease</keyword>
<protein>
    <submittedName>
        <fullName evidence="3">CPBP family intramembrane metalloprotease</fullName>
    </submittedName>
</protein>
<evidence type="ECO:0000259" key="2">
    <source>
        <dbReference type="Pfam" id="PF02517"/>
    </source>
</evidence>
<evidence type="ECO:0000313" key="4">
    <source>
        <dbReference type="Proteomes" id="UP000619838"/>
    </source>
</evidence>
<keyword evidence="1" id="KW-0472">Membrane</keyword>
<feature type="transmembrane region" description="Helical" evidence="1">
    <location>
        <begin position="280"/>
        <end position="297"/>
    </location>
</feature>
<dbReference type="EMBL" id="JADGII010000008">
    <property type="protein sequence ID" value="MBF0636785.1"/>
    <property type="molecule type" value="Genomic_DNA"/>
</dbReference>
<gene>
    <name evidence="3" type="ORF">INT08_06295</name>
</gene>
<keyword evidence="3" id="KW-0645">Protease</keyword>
<feature type="transmembrane region" description="Helical" evidence="1">
    <location>
        <begin position="61"/>
        <end position="82"/>
    </location>
</feature>
<keyword evidence="3" id="KW-0378">Hydrolase</keyword>
<keyword evidence="4" id="KW-1185">Reference proteome</keyword>
<proteinExistence type="predicted"/>
<dbReference type="GO" id="GO:0008237">
    <property type="term" value="F:metallopeptidase activity"/>
    <property type="evidence" value="ECO:0007669"/>
    <property type="project" value="UniProtKB-KW"/>
</dbReference>
<organism evidence="3 4">
    <name type="scientific">Prosthecochloris ethylica</name>
    <dbReference type="NCBI Taxonomy" id="2743976"/>
    <lineage>
        <taxon>Bacteria</taxon>
        <taxon>Pseudomonadati</taxon>
        <taxon>Chlorobiota</taxon>
        <taxon>Chlorobiia</taxon>
        <taxon>Chlorobiales</taxon>
        <taxon>Chlorobiaceae</taxon>
        <taxon>Prosthecochloris</taxon>
    </lineage>
</organism>
<accession>A0ABR9XS21</accession>
<dbReference type="InterPro" id="IPR003675">
    <property type="entry name" value="Rce1/LyrA-like_dom"/>
</dbReference>
<feature type="transmembrane region" description="Helical" evidence="1">
    <location>
        <begin position="197"/>
        <end position="214"/>
    </location>
</feature>
<comment type="caution">
    <text evidence="3">The sequence shown here is derived from an EMBL/GenBank/DDBJ whole genome shotgun (WGS) entry which is preliminary data.</text>
</comment>
<feature type="domain" description="CAAX prenyl protease 2/Lysostaphin resistance protein A-like" evidence="2">
    <location>
        <begin position="165"/>
        <end position="253"/>
    </location>
</feature>
<evidence type="ECO:0000256" key="1">
    <source>
        <dbReference type="SAM" id="Phobius"/>
    </source>
</evidence>
<reference evidence="3 4" key="1">
    <citation type="journal article" date="2020" name="Microorganisms">
        <title>Simultaneous Genome Sequencing of Prosthecochloris ethylica and Desulfuromonas acetoxidans within a Syntrophic Mixture Reveals Unique Pili and Protein Interactions.</title>
        <authorList>
            <person name="Kyndt J.A."/>
            <person name="Van Beeumen J.J."/>
            <person name="Meyer T.E."/>
        </authorList>
    </citation>
    <scope>NUCLEOTIDE SEQUENCE [LARGE SCALE GENOMIC DNA]</scope>
    <source>
        <strain evidence="3 4">N3</strain>
    </source>
</reference>
<sequence>MMIRGYNSKIRLLFFWLPSLVVILLFIVYPLAGALMLEAVAPGQTAAGGLMTDELLVPVRLVQVVGQVLVLGLPVFVLVRFQTASRHPFSSSVLRFLGLGSRFPWRIALLALAVVVTVQPLLFTLMQGIEAVLRETGPEGVRLLERQERLEAFLSWMTVWGSPLEFLGVLTVIAVVPACCEELLFRGFLQGSYKVTLLPVVAVVLVGAVFALFHMSPVNLLPLVLMGCLLGFLYEWSGHLGVPVLVHFSNNALSLLMLELQRTMPEAAEKAGNDLAGEPWWWGVSLGAAGLLWYLLLQIRRLGVSRSAAECDVMMRSSVAGR</sequence>
<dbReference type="Pfam" id="PF02517">
    <property type="entry name" value="Rce1-like"/>
    <property type="match status" value="1"/>
</dbReference>
<keyword evidence="1" id="KW-0812">Transmembrane</keyword>
<keyword evidence="1" id="KW-1133">Transmembrane helix</keyword>
<dbReference type="PANTHER" id="PTHR43592:SF15">
    <property type="entry name" value="CAAX AMINO TERMINAL PROTEASE FAMILY PROTEIN"/>
    <property type="match status" value="1"/>
</dbReference>
<name>A0ABR9XS21_9CHLB</name>
<feature type="transmembrane region" description="Helical" evidence="1">
    <location>
        <begin position="166"/>
        <end position="185"/>
    </location>
</feature>